<feature type="chain" id="PRO_5046860293" evidence="1">
    <location>
        <begin position="27"/>
        <end position="830"/>
    </location>
</feature>
<proteinExistence type="predicted"/>
<accession>A0ABT0BXE2</accession>
<keyword evidence="1" id="KW-0732">Signal</keyword>
<feature type="signal peptide" evidence="1">
    <location>
        <begin position="1"/>
        <end position="26"/>
    </location>
</feature>
<keyword evidence="3" id="KW-1185">Reference proteome</keyword>
<organism evidence="2 3">
    <name type="scientific">Parabacteroides faecalis</name>
    <dbReference type="NCBI Taxonomy" id="2924040"/>
    <lineage>
        <taxon>Bacteria</taxon>
        <taxon>Pseudomonadati</taxon>
        <taxon>Bacteroidota</taxon>
        <taxon>Bacteroidia</taxon>
        <taxon>Bacteroidales</taxon>
        <taxon>Tannerellaceae</taxon>
        <taxon>Parabacteroides</taxon>
    </lineage>
</organism>
<dbReference type="Proteomes" id="UP001165444">
    <property type="component" value="Unassembled WGS sequence"/>
</dbReference>
<name>A0ABT0BXE2_9BACT</name>
<reference evidence="2 3" key="1">
    <citation type="submission" date="2022-03" db="EMBL/GenBank/DDBJ databases">
        <title>Parabacteroides sp. nov. isolated from swine feces.</title>
        <authorList>
            <person name="Bak J.E."/>
        </authorList>
    </citation>
    <scope>NUCLEOTIDE SEQUENCE [LARGE SCALE GENOMIC DNA]</scope>
    <source>
        <strain evidence="2 3">AGMB00274</strain>
    </source>
</reference>
<evidence type="ECO:0000313" key="2">
    <source>
        <dbReference type="EMBL" id="MCJ2379436.1"/>
    </source>
</evidence>
<comment type="caution">
    <text evidence="2">The sequence shown here is derived from an EMBL/GenBank/DDBJ whole genome shotgun (WGS) entry which is preliminary data.</text>
</comment>
<gene>
    <name evidence="2" type="ORF">MUN53_02200</name>
</gene>
<dbReference type="EMBL" id="JAKZMM010000004">
    <property type="protein sequence ID" value="MCJ2379436.1"/>
    <property type="molecule type" value="Genomic_DNA"/>
</dbReference>
<evidence type="ECO:0000256" key="1">
    <source>
        <dbReference type="SAM" id="SignalP"/>
    </source>
</evidence>
<protein>
    <submittedName>
        <fullName evidence="2">Uncharacterized protein</fullName>
    </submittedName>
</protein>
<sequence>MKNILNYKLPGTLLLFALLSSCSSQEQKKTVPDSISGIYPRLAYYNNEGECGTGAVVPWADRLWVITYGPHLPNGSSDKLYSVSSDYQQTVYKESIGGTPANRMIHQESNQLFIGPYAIDQKGNVRVIPYEKMSGRHTGNARHLTDPENKIYYGTMEEGFYEVDVHSLEVKELYQDGNKKQQKKNDTDAGPINALLPGVHGKGLYSGQGVMIFSNNGEGTQEALKKFDVEAGCLAEWNGKDWKVVRRNQFTEITGPGGIYGNSNPQTDPIWATGWDYKSVILGVRDAKTGWSFYRLPKASHSYDGAHGWNTEWPRIRNIGTDSKPDYLMTMHGMFWKFPATFCTKNTAGIRPRSAYLKVIGDFTRWQDQLVFGCDDSAQKEFLNKRKAKGNIEGPGQSNSNLWFTSLTKPDELGPATAEGAVWAKESIKAGETSEPFLFSGWSKRNGWIKNEGKLPVKYTFEVDKDGTNNWNILQSITVQPGKSALVSFNDKEEGEWIRVSVDQNTITTVSFSYATEDNRNSTANPIFAGLSTADKSEKLGGLLYGLGNNRRALGLLATSEKNGEVTESGYYEMSETLELVKKEDPQTADFIRSKFAIPQQVIEIDDGSVLIIDDQNRRWRIPLGNQVYKSMTNKGLLRICREVATERDLFSCMGTFYELPAENADGYAKIRPISSHKYQINDYASYRGMLLMTGISPEEGKDNPHIIVSDDGKAAVWAGVIDDLWSLGKPVGQGGPWKESAVKAGTPSDPYLIAFYDQKSMQLKHDSKETVTFTVEVDPTGNGDWMEYKEFSVKPEETVKYDFPATFEARWIRFITNKNTNATTWLEYR</sequence>
<evidence type="ECO:0000313" key="3">
    <source>
        <dbReference type="Proteomes" id="UP001165444"/>
    </source>
</evidence>
<dbReference type="RefSeq" id="WP_243323246.1">
    <property type="nucleotide sequence ID" value="NZ_JAKZMM010000004.1"/>
</dbReference>
<dbReference type="PROSITE" id="PS51257">
    <property type="entry name" value="PROKAR_LIPOPROTEIN"/>
    <property type="match status" value="1"/>
</dbReference>